<dbReference type="SUPFAM" id="SSF52047">
    <property type="entry name" value="RNI-like"/>
    <property type="match status" value="1"/>
</dbReference>
<feature type="domain" description="Protein kinase" evidence="4">
    <location>
        <begin position="208"/>
        <end position="467"/>
    </location>
</feature>
<dbReference type="PANTHER" id="PTHR23257">
    <property type="entry name" value="SERINE-THREONINE PROTEIN KINASE"/>
    <property type="match status" value="1"/>
</dbReference>
<dbReference type="GO" id="GO:0005524">
    <property type="term" value="F:ATP binding"/>
    <property type="evidence" value="ECO:0007669"/>
    <property type="project" value="InterPro"/>
</dbReference>
<dbReference type="Gene3D" id="3.80.10.10">
    <property type="entry name" value="Ribonuclease Inhibitor"/>
    <property type="match status" value="1"/>
</dbReference>
<organism evidence="6 7">
    <name type="scientific">Chrysophaeum taylorii</name>
    <dbReference type="NCBI Taxonomy" id="2483200"/>
    <lineage>
        <taxon>Eukaryota</taxon>
        <taxon>Sar</taxon>
        <taxon>Stramenopiles</taxon>
        <taxon>Ochrophyta</taxon>
        <taxon>Pelagophyceae</taxon>
        <taxon>Pelagomonadales</taxon>
        <taxon>Pelagomonadaceae</taxon>
        <taxon>Chrysophaeum</taxon>
    </lineage>
</organism>
<dbReference type="InterPro" id="IPR014001">
    <property type="entry name" value="Helicase_ATP-bd"/>
</dbReference>
<feature type="region of interest" description="Disordered" evidence="3">
    <location>
        <begin position="523"/>
        <end position="550"/>
    </location>
</feature>
<dbReference type="SMART" id="SM00368">
    <property type="entry name" value="LRR_RI"/>
    <property type="match status" value="5"/>
</dbReference>
<dbReference type="InterPro" id="IPR027417">
    <property type="entry name" value="P-loop_NTPase"/>
</dbReference>
<keyword evidence="2" id="KW-0677">Repeat</keyword>
<evidence type="ECO:0000259" key="4">
    <source>
        <dbReference type="PROSITE" id="PS50011"/>
    </source>
</evidence>
<gene>
    <name evidence="6" type="ORF">CTAYLR_001207</name>
</gene>
<dbReference type="Pfam" id="PF00069">
    <property type="entry name" value="Pkinase"/>
    <property type="match status" value="1"/>
</dbReference>
<keyword evidence="7" id="KW-1185">Reference proteome</keyword>
<evidence type="ECO:0000256" key="2">
    <source>
        <dbReference type="ARBA" id="ARBA00022737"/>
    </source>
</evidence>
<dbReference type="Gene3D" id="1.10.510.10">
    <property type="entry name" value="Transferase(Phosphotransferase) domain 1"/>
    <property type="match status" value="1"/>
</dbReference>
<evidence type="ECO:0000259" key="5">
    <source>
        <dbReference type="PROSITE" id="PS51192"/>
    </source>
</evidence>
<dbReference type="Gene3D" id="3.40.50.300">
    <property type="entry name" value="P-loop containing nucleotide triphosphate hydrolases"/>
    <property type="match status" value="1"/>
</dbReference>
<dbReference type="GO" id="GO:0004672">
    <property type="term" value="F:protein kinase activity"/>
    <property type="evidence" value="ECO:0007669"/>
    <property type="project" value="InterPro"/>
</dbReference>
<dbReference type="PANTHER" id="PTHR23257:SF963">
    <property type="entry name" value="AT08303P"/>
    <property type="match status" value="1"/>
</dbReference>
<comment type="caution">
    <text evidence="6">The sequence shown here is derived from an EMBL/GenBank/DDBJ whole genome shotgun (WGS) entry which is preliminary data.</text>
</comment>
<dbReference type="Proteomes" id="UP001230188">
    <property type="component" value="Unassembled WGS sequence"/>
</dbReference>
<evidence type="ECO:0000313" key="6">
    <source>
        <dbReference type="EMBL" id="KAJ8602415.1"/>
    </source>
</evidence>
<dbReference type="SUPFAM" id="SSF52540">
    <property type="entry name" value="P-loop containing nucleoside triphosphate hydrolases"/>
    <property type="match status" value="1"/>
</dbReference>
<dbReference type="InterPro" id="IPR001611">
    <property type="entry name" value="Leu-rich_rpt"/>
</dbReference>
<dbReference type="Pfam" id="PF00270">
    <property type="entry name" value="DEAD"/>
    <property type="match status" value="1"/>
</dbReference>
<keyword evidence="1" id="KW-0433">Leucine-rich repeat</keyword>
<sequence>MGLSKLFALVDAIRESNDNVKIKKRWCARVSKWVEQVNEVLEDPRFEEVENPPKALEEMVSVMDEVNTVMQMCAGMWWHQWVMHEMARGAVTRGSLDDLEKQLQNGVRSLQWWVQTAEVAATRDIIERFDRRFTLWARRMLRGEEQADAHRADVLTASRALGADATSVHVEAREAILVIEGHIEESKRIERENLAENRPITRQRLQRRRLLEIDRRSALANVCNESQTSRLWTPADMPEDLRLLQGVDADDVSIKRINVVDDGVLRDLEVAAAVSHENIVRLLGICFVDGCLCAVNDVVRATLEDAIGRDSLNDRGRALRAARDIAAGMAYLHDCGIVHRDLRPKTVAVDLKTAFCRVADFGFSRDVVATYAAPEILARGWTSLSRASDVYSYGCLLLEMISGRRPWRSLTDDEIVASIATFPSSPASPASHTSRAAPELRVLADECLKSRLDVVRLLDNGDLDAALDAAIALFGGWSDDARRVAFVHECGRDDFLRALSTVVTTIVDADVVRVEHRGHSRDLALGIGTPSSSSSHECDDAEDGGASPAVRRDASQGAYDAYVVVRVPPVVTTHVTHRRAAAEQLACLRRALCEARGVAPLGDVCVADAGRATVIGDLVDSTGARCLMWCGLGGGVVYEAGADHDDDLDIASLVRAYSIARSAVKPVLAIIVATFGARQAAEALFRDAGIDFVAWLRVARSGIEEDLVRNVLVPAATWLQCRPLDGSRLARQLKNVAEKRRFCPRCTPEDRAGVFFEPPDDAGKDLETVIEDRLHHHHRDVSLKVYAHDSMPVATTNFNVEDALSELRCSDLCTARDLRNQLICSGSSHFVVAGAPDGSASDRCRAVVAEVCINFAREPIFAFVWKIHDLADLQDLENKLAARRHEPMTTTITWALVWLDAPWAPEALTLRLDDLARRYGPFGIKVVVAAPSEPAAFKPSLATTPYRPIYLRVEDDQATVSGALHDEVVRLVPIIPRVNDKGPPFFDQASLKSLAAVLDRRLPFKGCLVGLYLDDDESVHARFCVTNVVHLRELGTEIFENRLDDGLAEAGLPFRVDTSHFVAAFEYNIRKLTALTIHQATRLHKYAAERAIVVVAPAGGGKTFIALDRIQKSLKAATTLPVLYVARNREMAIFVVNWLLVRLAGCWGRVETRLRVSFQHFDKGPWAVSVREGRVVLASEKRVRQDYHLVVVDEAHSIFDDLALRKQLESTITSCNHVLVLVDGGQSGRVGVNDADPRRLATPILNSVATSPARGKATPCLVELTQVVRSTKRIVCGVDGLRLSAPAATVECRTPGLGFPLETFLFPANSPEKAEISDDESMDAATTKDYVKFVGKAFDRIQVVFGDLHLDGRVAIIVPTMAFKRRIQPLLGQTVGDEYNLIFVDALEASERVFSTASAFDHQSPDVRARIVLDTVDNMNGLERLIVICAGLDAPYVPSRSSREGVVTDDVRQCARQALRARSRLYVGFSRAQMAVFVVNKDMQGGWLQYLKFLRFSNNTDDIHSGLDEIDRRAVRKRVNYLRSAEVHFVPIGGKTSSETSRRPMPKAAKVNLDDAIAALKSNDVLLCNLDLSFQRIDSTSLKTLVPAIQANATLRRLVLNDNMEIGPQGVARLAPVIAANQCSLEELSLQRTDIGDNGAKIIANALRTNETLTRLNLGSNKVHYNGISSLALALHTNRMLLHLGLMGNEVGYLDAQVLVNLLTPGHLKCLDLRYASVHFSQQEAQVACRVLLGDDLVLESLDLRDNSVDEDAKMTIRAVLPRISTAIQL</sequence>
<dbReference type="InterPro" id="IPR011009">
    <property type="entry name" value="Kinase-like_dom_sf"/>
</dbReference>
<dbReference type="InterPro" id="IPR050167">
    <property type="entry name" value="Ser_Thr_protein_kinase"/>
</dbReference>
<dbReference type="InterPro" id="IPR011545">
    <property type="entry name" value="DEAD/DEAH_box_helicase_dom"/>
</dbReference>
<dbReference type="EMBL" id="JAQMWT010000379">
    <property type="protein sequence ID" value="KAJ8602415.1"/>
    <property type="molecule type" value="Genomic_DNA"/>
</dbReference>
<dbReference type="GO" id="GO:0005737">
    <property type="term" value="C:cytoplasm"/>
    <property type="evidence" value="ECO:0007669"/>
    <property type="project" value="TreeGrafter"/>
</dbReference>
<dbReference type="SUPFAM" id="SSF56112">
    <property type="entry name" value="Protein kinase-like (PK-like)"/>
    <property type="match status" value="1"/>
</dbReference>
<evidence type="ECO:0000313" key="7">
    <source>
        <dbReference type="Proteomes" id="UP001230188"/>
    </source>
</evidence>
<dbReference type="Pfam" id="PF13516">
    <property type="entry name" value="LRR_6"/>
    <property type="match status" value="2"/>
</dbReference>
<proteinExistence type="predicted"/>
<reference evidence="6" key="1">
    <citation type="submission" date="2023-01" db="EMBL/GenBank/DDBJ databases">
        <title>Metagenome sequencing of chrysophaentin producing Chrysophaeum taylorii.</title>
        <authorList>
            <person name="Davison J."/>
            <person name="Bewley C."/>
        </authorList>
    </citation>
    <scope>NUCLEOTIDE SEQUENCE</scope>
    <source>
        <strain evidence="6">NIES-1699</strain>
    </source>
</reference>
<feature type="domain" description="Helicase ATP-binding" evidence="5">
    <location>
        <begin position="1083"/>
        <end position="1213"/>
    </location>
</feature>
<dbReference type="GO" id="GO:0007165">
    <property type="term" value="P:signal transduction"/>
    <property type="evidence" value="ECO:0007669"/>
    <property type="project" value="TreeGrafter"/>
</dbReference>
<protein>
    <submittedName>
        <fullName evidence="6">Uncharacterized protein</fullName>
    </submittedName>
</protein>
<dbReference type="InterPro" id="IPR032675">
    <property type="entry name" value="LRR_dom_sf"/>
</dbReference>
<name>A0AAD7UCP7_9STRA</name>
<dbReference type="InterPro" id="IPR000719">
    <property type="entry name" value="Prot_kinase_dom"/>
</dbReference>
<accession>A0AAD7UCP7</accession>
<dbReference type="PROSITE" id="PS50011">
    <property type="entry name" value="PROTEIN_KINASE_DOM"/>
    <property type="match status" value="1"/>
</dbReference>
<evidence type="ECO:0000256" key="1">
    <source>
        <dbReference type="ARBA" id="ARBA00022614"/>
    </source>
</evidence>
<dbReference type="GO" id="GO:0003676">
    <property type="term" value="F:nucleic acid binding"/>
    <property type="evidence" value="ECO:0007669"/>
    <property type="project" value="InterPro"/>
</dbReference>
<evidence type="ECO:0000256" key="3">
    <source>
        <dbReference type="SAM" id="MobiDB-lite"/>
    </source>
</evidence>
<dbReference type="PROSITE" id="PS51192">
    <property type="entry name" value="HELICASE_ATP_BIND_1"/>
    <property type="match status" value="1"/>
</dbReference>